<name>A0A9W6QQP6_9PSEU</name>
<sequence length="220" mass="23789">MFYYPKINASVGAVQQALLYWDRLVTVAPVGDVVGLLDRRMREVHEAGLYARLAVDRWPSAERHVEMMGLLGELLGRIPVDDLHGGASERFYDSKISQALVGELVARGFAEFDESRLRVSLAVQLCLISVVARDTVAGRAEFGVLHPHTDSRAAFRFAHEVPARGGAWRSGPCWEVNVGALLPVPAHDVGLDRVSGAVRRRAAARGGGRSGRAGSSGAPR</sequence>
<dbReference type="AlphaFoldDB" id="A0A9W6QQP6"/>
<proteinExistence type="predicted"/>
<dbReference type="EMBL" id="BSSD01000007">
    <property type="protein sequence ID" value="GLW93912.1"/>
    <property type="molecule type" value="Genomic_DNA"/>
</dbReference>
<evidence type="ECO:0000313" key="1">
    <source>
        <dbReference type="EMBL" id="GLW93912.1"/>
    </source>
</evidence>
<protein>
    <submittedName>
        <fullName evidence="1">Uncharacterized protein</fullName>
    </submittedName>
</protein>
<comment type="caution">
    <text evidence="1">The sequence shown here is derived from an EMBL/GenBank/DDBJ whole genome shotgun (WGS) entry which is preliminary data.</text>
</comment>
<keyword evidence="2" id="KW-1185">Reference proteome</keyword>
<gene>
    <name evidence="1" type="ORF">Aglo03_47280</name>
</gene>
<accession>A0A9W6QQP6</accession>
<organism evidence="1 2">
    <name type="scientific">Actinokineospora globicatena</name>
    <dbReference type="NCBI Taxonomy" id="103729"/>
    <lineage>
        <taxon>Bacteria</taxon>
        <taxon>Bacillati</taxon>
        <taxon>Actinomycetota</taxon>
        <taxon>Actinomycetes</taxon>
        <taxon>Pseudonocardiales</taxon>
        <taxon>Pseudonocardiaceae</taxon>
        <taxon>Actinokineospora</taxon>
    </lineage>
</organism>
<evidence type="ECO:0000313" key="2">
    <source>
        <dbReference type="Proteomes" id="UP001165042"/>
    </source>
</evidence>
<dbReference type="Proteomes" id="UP001165042">
    <property type="component" value="Unassembled WGS sequence"/>
</dbReference>
<reference evidence="1" key="1">
    <citation type="submission" date="2023-02" db="EMBL/GenBank/DDBJ databases">
        <title>Actinokineospora globicatena NBRC 15670.</title>
        <authorList>
            <person name="Ichikawa N."/>
            <person name="Sato H."/>
            <person name="Tonouchi N."/>
        </authorList>
    </citation>
    <scope>NUCLEOTIDE SEQUENCE</scope>
    <source>
        <strain evidence="1">NBRC 15670</strain>
    </source>
</reference>